<dbReference type="GO" id="GO:0019628">
    <property type="term" value="P:urate catabolic process"/>
    <property type="evidence" value="ECO:0007669"/>
    <property type="project" value="UniProtKB-UniPathway"/>
</dbReference>
<evidence type="ECO:0000256" key="7">
    <source>
        <dbReference type="PIRSR" id="PIRSR000241-2"/>
    </source>
</evidence>
<name>A0A495IKQ7_9MICO</name>
<dbReference type="GO" id="GO:0006144">
    <property type="term" value="P:purine nucleobase metabolic process"/>
    <property type="evidence" value="ECO:0007669"/>
    <property type="project" value="UniProtKB-KW"/>
</dbReference>
<organism evidence="9 10">
    <name type="scientific">Frondihabitans australicus</name>
    <dbReference type="NCBI Taxonomy" id="386892"/>
    <lineage>
        <taxon>Bacteria</taxon>
        <taxon>Bacillati</taxon>
        <taxon>Actinomycetota</taxon>
        <taxon>Actinomycetes</taxon>
        <taxon>Micrococcales</taxon>
        <taxon>Microbacteriaceae</taxon>
        <taxon>Frondihabitans</taxon>
    </lineage>
</organism>
<feature type="active site" description="Charge relay system" evidence="6">
    <location>
        <position position="57"/>
    </location>
</feature>
<dbReference type="OrthoDB" id="9809009at2"/>
<feature type="binding site" evidence="7">
    <location>
        <position position="57"/>
    </location>
    <ligand>
        <name>urate</name>
        <dbReference type="ChEBI" id="CHEBI:17775"/>
    </ligand>
</feature>
<feature type="binding site" evidence="7">
    <location>
        <position position="158"/>
    </location>
    <ligand>
        <name>5-hydroxyisourate</name>
        <dbReference type="ChEBI" id="CHEBI:18072"/>
    </ligand>
</feature>
<keyword evidence="3 5" id="KW-0659">Purine metabolism</keyword>
<dbReference type="InterPro" id="IPR019842">
    <property type="entry name" value="Uricase_CS"/>
</dbReference>
<accession>A0A495IKQ7</accession>
<comment type="pathway">
    <text evidence="1 5">Purine metabolism; urate degradation; (S)-allantoin from urate: step 1/3.</text>
</comment>
<dbReference type="AlphaFoldDB" id="A0A495IKQ7"/>
<evidence type="ECO:0000256" key="1">
    <source>
        <dbReference type="ARBA" id="ARBA00004831"/>
    </source>
</evidence>
<evidence type="ECO:0000256" key="8">
    <source>
        <dbReference type="RuleBase" id="RU004455"/>
    </source>
</evidence>
<feature type="active site" description="Charge relay system" evidence="6">
    <location>
        <position position="12"/>
    </location>
</feature>
<evidence type="ECO:0000256" key="6">
    <source>
        <dbReference type="PIRSR" id="PIRSR000241-1"/>
    </source>
</evidence>
<feature type="binding site" evidence="7">
    <location>
        <position position="175"/>
    </location>
    <ligand>
        <name>urate</name>
        <dbReference type="ChEBI" id="CHEBI:17775"/>
    </ligand>
</feature>
<evidence type="ECO:0000256" key="2">
    <source>
        <dbReference type="ARBA" id="ARBA00009760"/>
    </source>
</evidence>
<dbReference type="Gene3D" id="3.10.270.10">
    <property type="entry name" value="Urate Oxidase"/>
    <property type="match status" value="1"/>
</dbReference>
<feature type="binding site" evidence="7">
    <location>
        <position position="58"/>
    </location>
    <ligand>
        <name>urate</name>
        <dbReference type="ChEBI" id="CHEBI:17775"/>
    </ligand>
</feature>
<feature type="binding site" evidence="7">
    <location>
        <position position="158"/>
    </location>
    <ligand>
        <name>urate</name>
        <dbReference type="ChEBI" id="CHEBI:17775"/>
    </ligand>
</feature>
<feature type="binding site" evidence="7">
    <location>
        <position position="57"/>
    </location>
    <ligand>
        <name>O2</name>
        <dbReference type="ChEBI" id="CHEBI:15379"/>
    </ligand>
</feature>
<feature type="binding site" evidence="7">
    <location>
        <position position="224"/>
    </location>
    <ligand>
        <name>urate</name>
        <dbReference type="ChEBI" id="CHEBI:17775"/>
    </ligand>
</feature>
<dbReference type="Proteomes" id="UP000280008">
    <property type="component" value="Unassembled WGS sequence"/>
</dbReference>
<evidence type="ECO:0000256" key="5">
    <source>
        <dbReference type="PIRNR" id="PIRNR000241"/>
    </source>
</evidence>
<dbReference type="SUPFAM" id="SSF55620">
    <property type="entry name" value="Tetrahydrobiopterin biosynthesis enzymes-like"/>
    <property type="match status" value="2"/>
</dbReference>
<feature type="binding site" evidence="7">
    <location>
        <position position="250"/>
    </location>
    <ligand>
        <name>urate</name>
        <dbReference type="ChEBI" id="CHEBI:17775"/>
    </ligand>
</feature>
<dbReference type="RefSeq" id="WP_121370899.1">
    <property type="nucleotide sequence ID" value="NZ_RBKS01000001.1"/>
</dbReference>
<dbReference type="EC" id="1.7.3.3" evidence="5 8"/>
<dbReference type="GO" id="GO:0004846">
    <property type="term" value="F:urate oxidase activity"/>
    <property type="evidence" value="ECO:0007669"/>
    <property type="project" value="UniProtKB-EC"/>
</dbReference>
<dbReference type="InterPro" id="IPR002042">
    <property type="entry name" value="Uricase"/>
</dbReference>
<comment type="similarity">
    <text evidence="2 5 8">Belongs to the uricase family.</text>
</comment>
<dbReference type="PANTHER" id="PTHR42874">
    <property type="entry name" value="URICASE"/>
    <property type="match status" value="1"/>
</dbReference>
<feature type="binding site" evidence="7">
    <location>
        <position position="57"/>
    </location>
    <ligand>
        <name>5-hydroxyisourate</name>
        <dbReference type="ChEBI" id="CHEBI:18072"/>
    </ligand>
</feature>
<dbReference type="PRINTS" id="PR00093">
    <property type="entry name" value="URICASE"/>
</dbReference>
<dbReference type="PIRSF" id="PIRSF000241">
    <property type="entry name" value="Urate_oxidase"/>
    <property type="match status" value="1"/>
</dbReference>
<evidence type="ECO:0000313" key="10">
    <source>
        <dbReference type="Proteomes" id="UP000280008"/>
    </source>
</evidence>
<dbReference type="PROSITE" id="PS00366">
    <property type="entry name" value="URICASE"/>
    <property type="match status" value="1"/>
</dbReference>
<feature type="binding site" evidence="7">
    <location>
        <position position="224"/>
    </location>
    <ligand>
        <name>5-hydroxyisourate</name>
        <dbReference type="ChEBI" id="CHEBI:18072"/>
    </ligand>
</feature>
<keyword evidence="4 5" id="KW-0560">Oxidoreductase</keyword>
<feature type="binding site" evidence="7">
    <location>
        <position position="250"/>
    </location>
    <ligand>
        <name>O2</name>
        <dbReference type="ChEBI" id="CHEBI:15379"/>
    </ligand>
</feature>
<dbReference type="NCBIfam" id="TIGR03383">
    <property type="entry name" value="urate_oxi"/>
    <property type="match status" value="1"/>
</dbReference>
<keyword evidence="10" id="KW-1185">Reference proteome</keyword>
<dbReference type="Pfam" id="PF01014">
    <property type="entry name" value="Uricase"/>
    <property type="match status" value="2"/>
</dbReference>
<feature type="active site" description="Charge relay system" evidence="6">
    <location>
        <position position="252"/>
    </location>
</feature>
<comment type="function">
    <text evidence="5 8">Catalyzes the oxidation of uric acid to 5-hydroxyisourate, which is further processed to form (S)-allantoin.</text>
</comment>
<dbReference type="PANTHER" id="PTHR42874:SF1">
    <property type="entry name" value="URICASE"/>
    <property type="match status" value="1"/>
</dbReference>
<gene>
    <name evidence="9" type="ORF">C8E83_3182</name>
</gene>
<evidence type="ECO:0000256" key="3">
    <source>
        <dbReference type="ARBA" id="ARBA00022631"/>
    </source>
</evidence>
<dbReference type="EMBL" id="RBKS01000001">
    <property type="protein sequence ID" value="RKR76018.1"/>
    <property type="molecule type" value="Genomic_DNA"/>
</dbReference>
<feature type="binding site" evidence="7">
    <location>
        <position position="175"/>
    </location>
    <ligand>
        <name>5-hydroxyisourate</name>
        <dbReference type="ChEBI" id="CHEBI:18072"/>
    </ligand>
</feature>
<sequence>MAIILGDIQYGKAESRLVRIVRDTPRHEIRDLNVTTALRGPFQNAYLEGDQSNVLPTDTQKNTAYAFAKSKGITSPEAFGLELAHHFVHDVDPVEGARIEVEEYAWERAVVDGAEHDHTWLRKGQEVRTAAITVDATGEYVIGGLKDLVLLKSTGSEFTGFLKDEYTTLPEEKDRIMATALQAQWRFAPTAGQSLDDIDFEAVYPEIKAIMVKHFATLHSLALQQTLWAMGKAVLEAFDFIAEVRLKAPNKHHFTYDIGRFGIENKQEVFWAADRPYGLIEAQVTRDDAPDAGEAWRFSAGLA</sequence>
<proteinExistence type="inferred from homology"/>
<evidence type="ECO:0000313" key="9">
    <source>
        <dbReference type="EMBL" id="RKR76018.1"/>
    </source>
</evidence>
<comment type="catalytic activity">
    <reaction evidence="5 8">
        <text>urate + O2 + H2O = 5-hydroxyisourate + H2O2</text>
        <dbReference type="Rhea" id="RHEA:21368"/>
        <dbReference type="ChEBI" id="CHEBI:15377"/>
        <dbReference type="ChEBI" id="CHEBI:15379"/>
        <dbReference type="ChEBI" id="CHEBI:16240"/>
        <dbReference type="ChEBI" id="CHEBI:17775"/>
        <dbReference type="ChEBI" id="CHEBI:18072"/>
        <dbReference type="EC" id="1.7.3.3"/>
    </reaction>
</comment>
<evidence type="ECO:0000256" key="4">
    <source>
        <dbReference type="ARBA" id="ARBA00023002"/>
    </source>
</evidence>
<reference evidence="9 10" key="1">
    <citation type="submission" date="2018-10" db="EMBL/GenBank/DDBJ databases">
        <title>Sequencing the genomes of 1000 actinobacteria strains.</title>
        <authorList>
            <person name="Klenk H.-P."/>
        </authorList>
    </citation>
    <scope>NUCLEOTIDE SEQUENCE [LARGE SCALE GENOMIC DNA]</scope>
    <source>
        <strain evidence="9 10">DSM 17894</strain>
    </source>
</reference>
<dbReference type="UniPathway" id="UPA00394">
    <property type="reaction ID" value="UER00650"/>
</dbReference>
<comment type="caution">
    <text evidence="9">The sequence shown here is derived from an EMBL/GenBank/DDBJ whole genome shotgun (WGS) entry which is preliminary data.</text>
</comment>
<protein>
    <recommendedName>
        <fullName evidence="5 8">Uricase</fullName>
        <ecNumber evidence="5 8">1.7.3.3</ecNumber>
    </recommendedName>
    <alternativeName>
        <fullName evidence="5">Urate oxidase</fullName>
    </alternativeName>
</protein>
<feature type="binding site" evidence="7">
    <location>
        <position position="250"/>
    </location>
    <ligand>
        <name>5-hydroxyisourate</name>
        <dbReference type="ChEBI" id="CHEBI:18072"/>
    </ligand>
</feature>